<feature type="transmembrane region" description="Helical" evidence="1">
    <location>
        <begin position="20"/>
        <end position="46"/>
    </location>
</feature>
<evidence type="ECO:0000256" key="1">
    <source>
        <dbReference type="SAM" id="Phobius"/>
    </source>
</evidence>
<sequence length="48" mass="5492">MKRAATPPDERRESHRRLWVLVFALPVLIIAMVTGLGIFGLLVRWFSA</sequence>
<accession>A0A9X1UJL3</accession>
<keyword evidence="1" id="KW-1133">Transmembrane helix</keyword>
<gene>
    <name evidence="2" type="ORF">L5014_26770</name>
</gene>
<dbReference type="EMBL" id="JAKLJA010000029">
    <property type="protein sequence ID" value="MCG5076912.1"/>
    <property type="molecule type" value="Genomic_DNA"/>
</dbReference>
<reference evidence="2" key="1">
    <citation type="submission" date="2022-01" db="EMBL/GenBank/DDBJ databases">
        <title>Genome sequence and assembly of Parabukholderia sp. RG36.</title>
        <authorList>
            <person name="Chhetri G."/>
        </authorList>
    </citation>
    <scope>NUCLEOTIDE SEQUENCE</scope>
    <source>
        <strain evidence="2">RG36</strain>
    </source>
</reference>
<keyword evidence="3" id="KW-1185">Reference proteome</keyword>
<protein>
    <submittedName>
        <fullName evidence="2">Uncharacterized protein</fullName>
    </submittedName>
</protein>
<comment type="caution">
    <text evidence="2">The sequence shown here is derived from an EMBL/GenBank/DDBJ whole genome shotgun (WGS) entry which is preliminary data.</text>
</comment>
<organism evidence="2 3">
    <name type="scientific">Paraburkholderia tagetis</name>
    <dbReference type="NCBI Taxonomy" id="2913261"/>
    <lineage>
        <taxon>Bacteria</taxon>
        <taxon>Pseudomonadati</taxon>
        <taxon>Pseudomonadota</taxon>
        <taxon>Betaproteobacteria</taxon>
        <taxon>Burkholderiales</taxon>
        <taxon>Burkholderiaceae</taxon>
        <taxon>Paraburkholderia</taxon>
    </lineage>
</organism>
<name>A0A9X1UJL3_9BURK</name>
<keyword evidence="1" id="KW-0812">Transmembrane</keyword>
<dbReference type="RefSeq" id="WP_238466826.1">
    <property type="nucleotide sequence ID" value="NZ_JAKLJA010000029.1"/>
</dbReference>
<dbReference type="AlphaFoldDB" id="A0A9X1UJL3"/>
<evidence type="ECO:0000313" key="3">
    <source>
        <dbReference type="Proteomes" id="UP001139308"/>
    </source>
</evidence>
<dbReference type="Proteomes" id="UP001139308">
    <property type="component" value="Unassembled WGS sequence"/>
</dbReference>
<keyword evidence="1" id="KW-0472">Membrane</keyword>
<evidence type="ECO:0000313" key="2">
    <source>
        <dbReference type="EMBL" id="MCG5076912.1"/>
    </source>
</evidence>
<proteinExistence type="predicted"/>